<dbReference type="PROSITE" id="PS51409">
    <property type="entry name" value="ARGINASE_2"/>
    <property type="match status" value="1"/>
</dbReference>
<sequence>MTPVNRPPSVLLPYHLDEHRPGLDVPVPPDVTVTAALPAGDAWQRMAVLYEQVAATVRTEAAGGRTVVVQSGDCTTSLGVVAGLQRAGHDPSIVWFDAHGDVQTLETTESGYLGGIPLRLLTGYRPELVADALGLTPVAEDRVVLAGARDLDPPEREYLESSALRRCAVDELDADRVPDGPIYLHVDLDVVDAAELPGLLFPVPDGPSADDLAAALGRVADTGRVAAVGVGCTWDPGHGAAERVRAVLEPVLARTEP</sequence>
<dbReference type="GO" id="GO:0030145">
    <property type="term" value="F:manganese ion binding"/>
    <property type="evidence" value="ECO:0007669"/>
    <property type="project" value="TreeGrafter"/>
</dbReference>
<keyword evidence="3" id="KW-0464">Manganese</keyword>
<keyword evidence="2" id="KW-0378">Hydrolase</keyword>
<dbReference type="EMBL" id="PYGE01000007">
    <property type="protein sequence ID" value="PSL03673.1"/>
    <property type="molecule type" value="Genomic_DNA"/>
</dbReference>
<dbReference type="GO" id="GO:0004053">
    <property type="term" value="F:arginase activity"/>
    <property type="evidence" value="ECO:0007669"/>
    <property type="project" value="TreeGrafter"/>
</dbReference>
<dbReference type="OrthoDB" id="7331788at2"/>
<dbReference type="InterPro" id="IPR006035">
    <property type="entry name" value="Ureohydrolase"/>
</dbReference>
<evidence type="ECO:0000313" key="6">
    <source>
        <dbReference type="Proteomes" id="UP000243528"/>
    </source>
</evidence>
<evidence type="ECO:0000256" key="2">
    <source>
        <dbReference type="ARBA" id="ARBA00022801"/>
    </source>
</evidence>
<protein>
    <submittedName>
        <fullName evidence="5">Arginase</fullName>
    </submittedName>
</protein>
<dbReference type="Pfam" id="PF00491">
    <property type="entry name" value="Arginase"/>
    <property type="match status" value="1"/>
</dbReference>
<evidence type="ECO:0000256" key="4">
    <source>
        <dbReference type="PROSITE-ProRule" id="PRU00742"/>
    </source>
</evidence>
<dbReference type="Gene3D" id="3.40.800.10">
    <property type="entry name" value="Ureohydrolase domain"/>
    <property type="match status" value="1"/>
</dbReference>
<dbReference type="PRINTS" id="PR00116">
    <property type="entry name" value="ARGINASE"/>
</dbReference>
<name>A0A2P8E2J0_9ACTN</name>
<dbReference type="InterPro" id="IPR023696">
    <property type="entry name" value="Ureohydrolase_dom_sf"/>
</dbReference>
<dbReference type="PANTHER" id="PTHR43782">
    <property type="entry name" value="ARGINASE"/>
    <property type="match status" value="1"/>
</dbReference>
<dbReference type="AlphaFoldDB" id="A0A2P8E2J0"/>
<keyword evidence="1" id="KW-0479">Metal-binding</keyword>
<dbReference type="RefSeq" id="WP_106537419.1">
    <property type="nucleotide sequence ID" value="NZ_PYGE01000007.1"/>
</dbReference>
<gene>
    <name evidence="5" type="ORF">CLV30_107154</name>
</gene>
<comment type="similarity">
    <text evidence="4">Belongs to the arginase family.</text>
</comment>
<reference evidence="5 6" key="1">
    <citation type="submission" date="2018-03" db="EMBL/GenBank/DDBJ databases">
        <title>Genomic Encyclopedia of Archaeal and Bacterial Type Strains, Phase II (KMG-II): from individual species to whole genera.</title>
        <authorList>
            <person name="Goeker M."/>
        </authorList>
    </citation>
    <scope>NUCLEOTIDE SEQUENCE [LARGE SCALE GENOMIC DNA]</scope>
    <source>
        <strain evidence="5 6">DSM 45211</strain>
    </source>
</reference>
<accession>A0A2P8E2J0</accession>
<evidence type="ECO:0000313" key="5">
    <source>
        <dbReference type="EMBL" id="PSL03673.1"/>
    </source>
</evidence>
<comment type="caution">
    <text evidence="5">The sequence shown here is derived from an EMBL/GenBank/DDBJ whole genome shotgun (WGS) entry which is preliminary data.</text>
</comment>
<dbReference type="SUPFAM" id="SSF52768">
    <property type="entry name" value="Arginase/deacetylase"/>
    <property type="match status" value="1"/>
</dbReference>
<organism evidence="5 6">
    <name type="scientific">Haloactinopolyspora alba</name>
    <dbReference type="NCBI Taxonomy" id="648780"/>
    <lineage>
        <taxon>Bacteria</taxon>
        <taxon>Bacillati</taxon>
        <taxon>Actinomycetota</taxon>
        <taxon>Actinomycetes</taxon>
        <taxon>Jiangellales</taxon>
        <taxon>Jiangellaceae</taxon>
        <taxon>Haloactinopolyspora</taxon>
    </lineage>
</organism>
<evidence type="ECO:0000256" key="1">
    <source>
        <dbReference type="ARBA" id="ARBA00022723"/>
    </source>
</evidence>
<dbReference type="PANTHER" id="PTHR43782:SF3">
    <property type="entry name" value="ARGINASE"/>
    <property type="match status" value="1"/>
</dbReference>
<dbReference type="GO" id="GO:0005829">
    <property type="term" value="C:cytosol"/>
    <property type="evidence" value="ECO:0007669"/>
    <property type="project" value="TreeGrafter"/>
</dbReference>
<dbReference type="CDD" id="cd09999">
    <property type="entry name" value="Arginase-like_1"/>
    <property type="match status" value="1"/>
</dbReference>
<dbReference type="Proteomes" id="UP000243528">
    <property type="component" value="Unassembled WGS sequence"/>
</dbReference>
<evidence type="ECO:0000256" key="3">
    <source>
        <dbReference type="ARBA" id="ARBA00023211"/>
    </source>
</evidence>
<keyword evidence="6" id="KW-1185">Reference proteome</keyword>
<proteinExistence type="inferred from homology"/>